<dbReference type="KEGG" id="nde:NIDE4125"/>
<evidence type="ECO:0000313" key="2">
    <source>
        <dbReference type="Proteomes" id="UP000001660"/>
    </source>
</evidence>
<dbReference type="EMBL" id="FP929003">
    <property type="protein sequence ID" value="CBK43793.1"/>
    <property type="molecule type" value="Genomic_DNA"/>
</dbReference>
<evidence type="ECO:0000313" key="1">
    <source>
        <dbReference type="EMBL" id="CBK43793.1"/>
    </source>
</evidence>
<organism evidence="1 2">
    <name type="scientific">Nitrospira defluvii</name>
    <dbReference type="NCBI Taxonomy" id="330214"/>
    <lineage>
        <taxon>Bacteria</taxon>
        <taxon>Pseudomonadati</taxon>
        <taxon>Nitrospirota</taxon>
        <taxon>Nitrospiria</taxon>
        <taxon>Nitrospirales</taxon>
        <taxon>Nitrospiraceae</taxon>
        <taxon>Nitrospira</taxon>
    </lineage>
</organism>
<keyword evidence="2" id="KW-1185">Reference proteome</keyword>
<accession>D8P8G1</accession>
<dbReference type="STRING" id="330214.NIDE4125"/>
<dbReference type="HOGENOM" id="CLU_3096871_0_0_0"/>
<reference evidence="1 2" key="1">
    <citation type="journal article" date="2010" name="Proc. Natl. Acad. Sci. U.S.A.">
        <title>A Nitrospira metagenome illuminates the physiology and evolution of globally important nitrite-oxidizing bacteria.</title>
        <authorList>
            <person name="Lucker S."/>
            <person name="Wagner M."/>
            <person name="Maixner F."/>
            <person name="Pelletier E."/>
            <person name="Koch H."/>
            <person name="Vacherie B."/>
            <person name="Rattei T."/>
            <person name="Sinninghe Damste J."/>
            <person name="Spieck E."/>
            <person name="Le Paslier D."/>
            <person name="Daims H."/>
        </authorList>
    </citation>
    <scope>NUCLEOTIDE SEQUENCE [LARGE SCALE GENOMIC DNA]</scope>
</reference>
<name>D8P8G1_9BACT</name>
<sequence>MVGFRQNIFLTRFVDLSTMAAFSSYKSEFISTALQGKVSREKGGVRRTSSS</sequence>
<proteinExistence type="predicted"/>
<gene>
    <name evidence="1" type="ORF">NIDE4125</name>
</gene>
<protein>
    <submittedName>
        <fullName evidence="1">Uncharacterized protein</fullName>
    </submittedName>
</protein>
<dbReference type="AlphaFoldDB" id="D8P8G1"/>
<dbReference type="Proteomes" id="UP000001660">
    <property type="component" value="Chromosome"/>
</dbReference>